<keyword evidence="3" id="KW-1185">Reference proteome</keyword>
<reference evidence="2" key="1">
    <citation type="journal article" date="2014" name="Int. J. Syst. Evol. Microbiol.">
        <title>Complete genome sequence of Corynebacterium casei LMG S-19264T (=DSM 44701T), isolated from a smear-ripened cheese.</title>
        <authorList>
            <consortium name="US DOE Joint Genome Institute (JGI-PGF)"/>
            <person name="Walter F."/>
            <person name="Albersmeier A."/>
            <person name="Kalinowski J."/>
            <person name="Ruckert C."/>
        </authorList>
    </citation>
    <scope>NUCLEOTIDE SEQUENCE</scope>
    <source>
        <strain evidence="2">JCM 4784</strain>
    </source>
</reference>
<feature type="region of interest" description="Disordered" evidence="1">
    <location>
        <begin position="1"/>
        <end position="24"/>
    </location>
</feature>
<evidence type="ECO:0000313" key="2">
    <source>
        <dbReference type="EMBL" id="GHE36186.1"/>
    </source>
</evidence>
<name>A0A918Z4V3_9ACTN</name>
<dbReference type="Proteomes" id="UP000608024">
    <property type="component" value="Unassembled WGS sequence"/>
</dbReference>
<gene>
    <name evidence="2" type="ORF">GCM10018785_02380</name>
</gene>
<evidence type="ECO:0000256" key="1">
    <source>
        <dbReference type="SAM" id="MobiDB-lite"/>
    </source>
</evidence>
<dbReference type="EMBL" id="BNBT01000002">
    <property type="protein sequence ID" value="GHE36186.1"/>
    <property type="molecule type" value="Genomic_DNA"/>
</dbReference>
<organism evidence="2 3">
    <name type="scientific">Streptomyces longispororuber</name>
    <dbReference type="NCBI Taxonomy" id="68230"/>
    <lineage>
        <taxon>Bacteria</taxon>
        <taxon>Bacillati</taxon>
        <taxon>Actinomycetota</taxon>
        <taxon>Actinomycetes</taxon>
        <taxon>Kitasatosporales</taxon>
        <taxon>Streptomycetaceae</taxon>
        <taxon>Streptomyces</taxon>
    </lineage>
</organism>
<evidence type="ECO:0000313" key="3">
    <source>
        <dbReference type="Proteomes" id="UP000608024"/>
    </source>
</evidence>
<protein>
    <submittedName>
        <fullName evidence="2">Uncharacterized protein</fullName>
    </submittedName>
</protein>
<sequence>MAAIPNGTMKYTGRKRTHVGTGAGSKGHTIIAVAAVPSHSDTLPCDRFCAFASSLRPVI</sequence>
<reference evidence="2" key="2">
    <citation type="submission" date="2020-09" db="EMBL/GenBank/DDBJ databases">
        <authorList>
            <person name="Sun Q."/>
            <person name="Ohkuma M."/>
        </authorList>
    </citation>
    <scope>NUCLEOTIDE SEQUENCE</scope>
    <source>
        <strain evidence="2">JCM 4784</strain>
    </source>
</reference>
<dbReference type="AlphaFoldDB" id="A0A918Z4V3"/>
<accession>A0A918Z4V3</accession>
<comment type="caution">
    <text evidence="2">The sequence shown here is derived from an EMBL/GenBank/DDBJ whole genome shotgun (WGS) entry which is preliminary data.</text>
</comment>
<proteinExistence type="predicted"/>